<dbReference type="GO" id="GO:0000150">
    <property type="term" value="F:DNA strand exchange activity"/>
    <property type="evidence" value="ECO:0007669"/>
    <property type="project" value="InterPro"/>
</dbReference>
<dbReference type="CDD" id="cd03768">
    <property type="entry name" value="SR_ResInv"/>
    <property type="match status" value="1"/>
</dbReference>
<dbReference type="InterPro" id="IPR050639">
    <property type="entry name" value="SSR_resolvase"/>
</dbReference>
<keyword evidence="6" id="KW-0175">Coiled coil</keyword>
<dbReference type="InterPro" id="IPR006118">
    <property type="entry name" value="Recombinase_CS"/>
</dbReference>
<name>A0A174EIE4_9BACE</name>
<feature type="domain" description="Resolvase/invertase-type recombinase catalytic" evidence="7">
    <location>
        <begin position="4"/>
        <end position="152"/>
    </location>
</feature>
<dbReference type="Gene3D" id="3.90.1750.20">
    <property type="entry name" value="Putative Large Serine Recombinase, Chain B, Domain 2"/>
    <property type="match status" value="1"/>
</dbReference>
<keyword evidence="3" id="KW-0233">DNA recombination</keyword>
<dbReference type="RefSeq" id="WP_055278967.1">
    <property type="nucleotide sequence ID" value="NZ_CABIXA010000008.1"/>
</dbReference>
<accession>A0A174EIE4</accession>
<dbReference type="EMBL" id="CYZH01000008">
    <property type="protein sequence ID" value="CUO37513.1"/>
    <property type="molecule type" value="Genomic_DNA"/>
</dbReference>
<evidence type="ECO:0000256" key="3">
    <source>
        <dbReference type="ARBA" id="ARBA00023172"/>
    </source>
</evidence>
<dbReference type="GO" id="GO:0015074">
    <property type="term" value="P:DNA integration"/>
    <property type="evidence" value="ECO:0007669"/>
    <property type="project" value="UniProtKB-KW"/>
</dbReference>
<protein>
    <submittedName>
        <fullName evidence="9">Resolvase domain</fullName>
    </submittedName>
</protein>
<dbReference type="SUPFAM" id="SSF53041">
    <property type="entry name" value="Resolvase-like"/>
    <property type="match status" value="1"/>
</dbReference>
<dbReference type="PANTHER" id="PTHR30461:SF23">
    <property type="entry name" value="DNA RECOMBINASE-RELATED"/>
    <property type="match status" value="1"/>
</dbReference>
<evidence type="ECO:0000256" key="6">
    <source>
        <dbReference type="SAM" id="Coils"/>
    </source>
</evidence>
<dbReference type="InterPro" id="IPR038109">
    <property type="entry name" value="DNA_bind_recomb_sf"/>
</dbReference>
<feature type="active site" description="O-(5'-phospho-DNA)-serine intermediate" evidence="4 5">
    <location>
        <position position="12"/>
    </location>
</feature>
<evidence type="ECO:0000256" key="5">
    <source>
        <dbReference type="PROSITE-ProRule" id="PRU10137"/>
    </source>
</evidence>
<dbReference type="PROSITE" id="PS51736">
    <property type="entry name" value="RECOMBINASES_3"/>
    <property type="match status" value="1"/>
</dbReference>
<dbReference type="Gene3D" id="3.40.50.1390">
    <property type="entry name" value="Resolvase, N-terminal catalytic domain"/>
    <property type="match status" value="1"/>
</dbReference>
<keyword evidence="2" id="KW-0238">DNA-binding</keyword>
<sequence>MTKKAAIYLRVSSIDQNYERQEIELKALAKCLGYEIKYIFEEKRSAVLKMDTRDELTQMRKLTKNEIDRIFIWDITRLSRRAIDFITLINEFTDKGICLHFKDKNIITLDEDGKQDMFVSMYLYILGLFAQMDAENLKAKMRSGRERGLAIGHAYTGCAPYGYKLINKQLYIDEKEAETVRAIFNNYVDGKSIQHIIDILNSNKIPTRTGILWTRNSIYAIITNPVYKGKPELTSITKRDENKKPLEKITRVFKAPVIIESPIWDEAQVQRKKHKSFIDKSKEREALLRGILQCGNCGKAYCTAINGSGVPTYICSDNRANINQKLNCKNGGVACYFLDSICWQTIKDIYAYKNFQDTFTKEKAKNQQLLQENQTQINNFIDKQIELDKENERVNKGYRIGIYTDSEAIRAKGEINNNKARYEKMIEELKAQNSILTAKIKQDFSHYKIPTVELSYEEKKAVCKELIETAKIYSYPPNNRIVQLQLKMGLIFNIVLNPKRRLYYIIDNSTVTFNNPQSAPIFLREELKDKDFTVTCDNNDYFNEEIFGEYSFAQMWNIMDKYGYIQDYPKVKK</sequence>
<dbReference type="PROSITE" id="PS51737">
    <property type="entry name" value="RECOMBINASE_DNA_BIND"/>
    <property type="match status" value="1"/>
</dbReference>
<dbReference type="Pfam" id="PF07508">
    <property type="entry name" value="Recombinase"/>
    <property type="match status" value="1"/>
</dbReference>
<evidence type="ECO:0000259" key="8">
    <source>
        <dbReference type="PROSITE" id="PS51737"/>
    </source>
</evidence>
<dbReference type="GeneID" id="82174304"/>
<dbReference type="Pfam" id="PF00239">
    <property type="entry name" value="Resolvase"/>
    <property type="match status" value="1"/>
</dbReference>
<organism evidence="9 10">
    <name type="scientific">Bacteroides finegoldii</name>
    <dbReference type="NCBI Taxonomy" id="338188"/>
    <lineage>
        <taxon>Bacteria</taxon>
        <taxon>Pseudomonadati</taxon>
        <taxon>Bacteroidota</taxon>
        <taxon>Bacteroidia</taxon>
        <taxon>Bacteroidales</taxon>
        <taxon>Bacteroidaceae</taxon>
        <taxon>Bacteroides</taxon>
    </lineage>
</organism>
<dbReference type="InterPro" id="IPR006119">
    <property type="entry name" value="Resolv_N"/>
</dbReference>
<dbReference type="PROSITE" id="PS00397">
    <property type="entry name" value="RECOMBINASES_1"/>
    <property type="match status" value="1"/>
</dbReference>
<dbReference type="InterPro" id="IPR011109">
    <property type="entry name" value="DNA_bind_recombinase_dom"/>
</dbReference>
<dbReference type="InterPro" id="IPR036162">
    <property type="entry name" value="Resolvase-like_N_sf"/>
</dbReference>
<keyword evidence="1" id="KW-0229">DNA integration</keyword>
<reference evidence="9 10" key="1">
    <citation type="submission" date="2015-09" db="EMBL/GenBank/DDBJ databases">
        <authorList>
            <consortium name="Pathogen Informatics"/>
        </authorList>
    </citation>
    <scope>NUCLEOTIDE SEQUENCE [LARGE SCALE GENOMIC DNA]</scope>
    <source>
        <strain evidence="9 10">2789STDY5608840</strain>
    </source>
</reference>
<proteinExistence type="predicted"/>
<evidence type="ECO:0000256" key="2">
    <source>
        <dbReference type="ARBA" id="ARBA00023125"/>
    </source>
</evidence>
<dbReference type="Proteomes" id="UP000095517">
    <property type="component" value="Unassembled WGS sequence"/>
</dbReference>
<evidence type="ECO:0000313" key="9">
    <source>
        <dbReference type="EMBL" id="CUO37513.1"/>
    </source>
</evidence>
<gene>
    <name evidence="9" type="primary">tnpR_3</name>
    <name evidence="9" type="ORF">ERS852397_01908</name>
</gene>
<evidence type="ECO:0000313" key="10">
    <source>
        <dbReference type="Proteomes" id="UP000095517"/>
    </source>
</evidence>
<dbReference type="AlphaFoldDB" id="A0A174EIE4"/>
<feature type="domain" description="Recombinase" evidence="8">
    <location>
        <begin position="160"/>
        <end position="277"/>
    </location>
</feature>
<evidence type="ECO:0000256" key="4">
    <source>
        <dbReference type="PIRSR" id="PIRSR606118-50"/>
    </source>
</evidence>
<dbReference type="GO" id="GO:0003677">
    <property type="term" value="F:DNA binding"/>
    <property type="evidence" value="ECO:0007669"/>
    <property type="project" value="UniProtKB-KW"/>
</dbReference>
<feature type="coiled-coil region" evidence="6">
    <location>
        <begin position="412"/>
        <end position="439"/>
    </location>
</feature>
<dbReference type="SMART" id="SM00857">
    <property type="entry name" value="Resolvase"/>
    <property type="match status" value="1"/>
</dbReference>
<dbReference type="STRING" id="338188.ERS852397_01908"/>
<evidence type="ECO:0000259" key="7">
    <source>
        <dbReference type="PROSITE" id="PS51736"/>
    </source>
</evidence>
<dbReference type="PANTHER" id="PTHR30461">
    <property type="entry name" value="DNA-INVERTASE FROM LAMBDOID PROPHAGE"/>
    <property type="match status" value="1"/>
</dbReference>
<evidence type="ECO:0000256" key="1">
    <source>
        <dbReference type="ARBA" id="ARBA00022908"/>
    </source>
</evidence>